<name>A0ABP9R6K8_9GAMM</name>
<gene>
    <name evidence="2" type="ORF">GCM10023342_08760</name>
</gene>
<dbReference type="EMBL" id="BAABKI010000010">
    <property type="protein sequence ID" value="GAA5172322.1"/>
    <property type="molecule type" value="Genomic_DNA"/>
</dbReference>
<dbReference type="SUPFAM" id="SSF54427">
    <property type="entry name" value="NTF2-like"/>
    <property type="match status" value="1"/>
</dbReference>
<comment type="caution">
    <text evidence="2">The sequence shown here is derived from an EMBL/GenBank/DDBJ whole genome shotgun (WGS) entry which is preliminary data.</text>
</comment>
<organism evidence="2 3">
    <name type="scientific">Modicisalibacter zincidurans</name>
    <dbReference type="NCBI Taxonomy" id="1178777"/>
    <lineage>
        <taxon>Bacteria</taxon>
        <taxon>Pseudomonadati</taxon>
        <taxon>Pseudomonadota</taxon>
        <taxon>Gammaproteobacteria</taxon>
        <taxon>Oceanospirillales</taxon>
        <taxon>Halomonadaceae</taxon>
        <taxon>Modicisalibacter</taxon>
    </lineage>
</organism>
<dbReference type="InterPro" id="IPR032710">
    <property type="entry name" value="NTF2-like_dom_sf"/>
</dbReference>
<reference evidence="3" key="1">
    <citation type="journal article" date="2019" name="Int. J. Syst. Evol. Microbiol.">
        <title>The Global Catalogue of Microorganisms (GCM) 10K type strain sequencing project: providing services to taxonomists for standard genome sequencing and annotation.</title>
        <authorList>
            <consortium name="The Broad Institute Genomics Platform"/>
            <consortium name="The Broad Institute Genome Sequencing Center for Infectious Disease"/>
            <person name="Wu L."/>
            <person name="Ma J."/>
        </authorList>
    </citation>
    <scope>NUCLEOTIDE SEQUENCE [LARGE SCALE GENOMIC DNA]</scope>
    <source>
        <strain evidence="3">JCM 18472</strain>
    </source>
</reference>
<evidence type="ECO:0000313" key="2">
    <source>
        <dbReference type="EMBL" id="GAA5172322.1"/>
    </source>
</evidence>
<dbReference type="InterPro" id="IPR037401">
    <property type="entry name" value="SnoaL-like"/>
</dbReference>
<accession>A0ABP9R6K8</accession>
<evidence type="ECO:0000313" key="3">
    <source>
        <dbReference type="Proteomes" id="UP001500074"/>
    </source>
</evidence>
<evidence type="ECO:0000259" key="1">
    <source>
        <dbReference type="Pfam" id="PF12680"/>
    </source>
</evidence>
<keyword evidence="3" id="KW-1185">Reference proteome</keyword>
<proteinExistence type="predicted"/>
<sequence>MVIDPPLEAFCTFYKKLDKSCTKNLPEIYTEDIRFIDPFQRIDGLAALTGYFDALYARLEYIHFEFTQRQRHADQAFVCWTLTLVHPKLASGRKVAVEGCSRLRFRGDRVCEHHDYFDAGALLYEHLPLFGTAIRWLKRRLA</sequence>
<dbReference type="RefSeq" id="WP_031382419.1">
    <property type="nucleotide sequence ID" value="NZ_BAABKI010000010.1"/>
</dbReference>
<dbReference type="Proteomes" id="UP001500074">
    <property type="component" value="Unassembled WGS sequence"/>
</dbReference>
<protein>
    <submittedName>
        <fullName evidence="2">Nuclear transport factor 2 family protein</fullName>
    </submittedName>
</protein>
<feature type="domain" description="SnoaL-like" evidence="1">
    <location>
        <begin position="13"/>
        <end position="113"/>
    </location>
</feature>
<dbReference type="Gene3D" id="3.10.450.50">
    <property type="match status" value="1"/>
</dbReference>
<dbReference type="Pfam" id="PF12680">
    <property type="entry name" value="SnoaL_2"/>
    <property type="match status" value="1"/>
</dbReference>